<dbReference type="AlphaFoldDB" id="A0A846QR68"/>
<dbReference type="GO" id="GO:0016139">
    <property type="term" value="P:glycoside catabolic process"/>
    <property type="evidence" value="ECO:0007669"/>
    <property type="project" value="TreeGrafter"/>
</dbReference>
<dbReference type="GO" id="GO:0005764">
    <property type="term" value="C:lysosome"/>
    <property type="evidence" value="ECO:0007669"/>
    <property type="project" value="TreeGrafter"/>
</dbReference>
<evidence type="ECO:0000259" key="6">
    <source>
        <dbReference type="Pfam" id="PF00754"/>
    </source>
</evidence>
<evidence type="ECO:0000313" key="9">
    <source>
        <dbReference type="Proteomes" id="UP000590442"/>
    </source>
</evidence>
<evidence type="ECO:0000256" key="3">
    <source>
        <dbReference type="ARBA" id="ARBA00022729"/>
    </source>
</evidence>
<dbReference type="SUPFAM" id="SSF51445">
    <property type="entry name" value="(Trans)glycosidases"/>
    <property type="match status" value="1"/>
</dbReference>
<dbReference type="Pfam" id="PF01120">
    <property type="entry name" value="Alpha_L_fucos"/>
    <property type="match status" value="1"/>
</dbReference>
<dbReference type="GO" id="GO:0006004">
    <property type="term" value="P:fucose metabolic process"/>
    <property type="evidence" value="ECO:0007669"/>
    <property type="project" value="TreeGrafter"/>
</dbReference>
<keyword evidence="4 8" id="KW-0378">Hydrolase</keyword>
<dbReference type="Pfam" id="PF00754">
    <property type="entry name" value="F5_F8_type_C"/>
    <property type="match status" value="1"/>
</dbReference>
<keyword evidence="5 8" id="KW-0326">Glycosidase</keyword>
<protein>
    <recommendedName>
        <fullName evidence="2">alpha-L-fucosidase</fullName>
        <ecNumber evidence="2">3.2.1.51</ecNumber>
    </recommendedName>
</protein>
<sequence length="486" mass="55263">MKKSIFPLFSLILIITSCKTEKIADFQPKTVVPSVQQLAYQKMEMVGFIHFTVNTYTDKEWGYGDENPIIFNPEELDAEQWVLAAKAGGLKELILTAKHHDGFCLWPSKFTEHSVKNSPYKDGQGNVVKEFVDACKKHGLKVGLYLSPWDRNHADYGKPEYITYYRNQLKELLTNYGEINEIWFDGANGGDGFYGGANEERKIDRSTYYDWENTFSLVKNLQPNIMIFSDAGPDIRWVGNEHGHAGQTFWSSINGNELTIGGDMADYLNIGESDGNSWLIGQCDVSIRPGWFYHEAQDSLVKTPKQLTDIYYKSVGRNGVLLVNLPPNKKGLIHSNDVKNLKGFKEIIDETFKTNLVEGAKVTASNYRLENERFSPLNILDSNSETFWTTDDSVLSAELIIETEKPITFNRLLLQEPIKYGQRIEKFEVSIEENGAWKSISNETTIGYKRLIRIENVTTRKIKIKIVDANAIPALSNFEVFLATKE</sequence>
<comment type="similarity">
    <text evidence="1">Belongs to the glycosyl hydrolase 29 family.</text>
</comment>
<dbReference type="Proteomes" id="UP000590442">
    <property type="component" value="Unassembled WGS sequence"/>
</dbReference>
<dbReference type="InterPro" id="IPR057739">
    <property type="entry name" value="Glyco_hydro_29_N"/>
</dbReference>
<dbReference type="EC" id="3.2.1.51" evidence="2"/>
<dbReference type="SMART" id="SM00812">
    <property type="entry name" value="Alpha_L_fucos"/>
    <property type="match status" value="1"/>
</dbReference>
<organism evidence="8 9">
    <name type="scientific">Saonia flava</name>
    <dbReference type="NCBI Taxonomy" id="523696"/>
    <lineage>
        <taxon>Bacteria</taxon>
        <taxon>Pseudomonadati</taxon>
        <taxon>Bacteroidota</taxon>
        <taxon>Flavobacteriia</taxon>
        <taxon>Flavobacteriales</taxon>
        <taxon>Flavobacteriaceae</taxon>
        <taxon>Saonia</taxon>
    </lineage>
</organism>
<dbReference type="InterPro" id="IPR008979">
    <property type="entry name" value="Galactose-bd-like_sf"/>
</dbReference>
<dbReference type="PANTHER" id="PTHR10030:SF37">
    <property type="entry name" value="ALPHA-L-FUCOSIDASE-RELATED"/>
    <property type="match status" value="1"/>
</dbReference>
<evidence type="ECO:0000256" key="2">
    <source>
        <dbReference type="ARBA" id="ARBA00012662"/>
    </source>
</evidence>
<dbReference type="GO" id="GO:0004560">
    <property type="term" value="F:alpha-L-fucosidase activity"/>
    <property type="evidence" value="ECO:0007669"/>
    <property type="project" value="UniProtKB-EC"/>
</dbReference>
<proteinExistence type="inferred from homology"/>
<evidence type="ECO:0000256" key="5">
    <source>
        <dbReference type="ARBA" id="ARBA00023295"/>
    </source>
</evidence>
<keyword evidence="9" id="KW-1185">Reference proteome</keyword>
<dbReference type="RefSeq" id="WP_167961536.1">
    <property type="nucleotide sequence ID" value="NZ_JAATJJ010000001.1"/>
</dbReference>
<dbReference type="PANTHER" id="PTHR10030">
    <property type="entry name" value="ALPHA-L-FUCOSIDASE"/>
    <property type="match status" value="1"/>
</dbReference>
<dbReference type="SUPFAM" id="SSF49785">
    <property type="entry name" value="Galactose-binding domain-like"/>
    <property type="match status" value="1"/>
</dbReference>
<dbReference type="PROSITE" id="PS51257">
    <property type="entry name" value="PROKAR_LIPOPROTEIN"/>
    <property type="match status" value="1"/>
</dbReference>
<evidence type="ECO:0000256" key="1">
    <source>
        <dbReference type="ARBA" id="ARBA00007951"/>
    </source>
</evidence>
<dbReference type="InterPro" id="IPR000933">
    <property type="entry name" value="Glyco_hydro_29"/>
</dbReference>
<dbReference type="InterPro" id="IPR017853">
    <property type="entry name" value="GH"/>
</dbReference>
<dbReference type="FunFam" id="3.20.20.80:FF:000052">
    <property type="entry name" value="Putative alpha-L-fucosidase 1"/>
    <property type="match status" value="1"/>
</dbReference>
<dbReference type="EMBL" id="JAATJJ010000001">
    <property type="protein sequence ID" value="NJB70598.1"/>
    <property type="molecule type" value="Genomic_DNA"/>
</dbReference>
<name>A0A846QR68_9FLAO</name>
<dbReference type="InterPro" id="IPR000421">
    <property type="entry name" value="FA58C"/>
</dbReference>
<feature type="domain" description="Glycoside hydrolase family 29 N-terminal" evidence="7">
    <location>
        <begin position="47"/>
        <end position="343"/>
    </location>
</feature>
<dbReference type="Gene3D" id="2.60.120.260">
    <property type="entry name" value="Galactose-binding domain-like"/>
    <property type="match status" value="1"/>
</dbReference>
<comment type="caution">
    <text evidence="8">The sequence shown here is derived from an EMBL/GenBank/DDBJ whole genome shotgun (WGS) entry which is preliminary data.</text>
</comment>
<gene>
    <name evidence="8" type="ORF">GGR42_001060</name>
</gene>
<evidence type="ECO:0000256" key="4">
    <source>
        <dbReference type="ARBA" id="ARBA00022801"/>
    </source>
</evidence>
<accession>A0A846QR68</accession>
<reference evidence="8 9" key="1">
    <citation type="submission" date="2020-03" db="EMBL/GenBank/DDBJ databases">
        <title>Genomic Encyclopedia of Type Strains, Phase IV (KMG-IV): sequencing the most valuable type-strain genomes for metagenomic binning, comparative biology and taxonomic classification.</title>
        <authorList>
            <person name="Goeker M."/>
        </authorList>
    </citation>
    <scope>NUCLEOTIDE SEQUENCE [LARGE SCALE GENOMIC DNA]</scope>
    <source>
        <strain evidence="8 9">DSM 29762</strain>
    </source>
</reference>
<feature type="domain" description="F5/8 type C" evidence="6">
    <location>
        <begin position="362"/>
        <end position="469"/>
    </location>
</feature>
<evidence type="ECO:0000259" key="7">
    <source>
        <dbReference type="Pfam" id="PF01120"/>
    </source>
</evidence>
<evidence type="ECO:0000313" key="8">
    <source>
        <dbReference type="EMBL" id="NJB70598.1"/>
    </source>
</evidence>
<dbReference type="Gene3D" id="3.20.20.80">
    <property type="entry name" value="Glycosidases"/>
    <property type="match status" value="1"/>
</dbReference>
<keyword evidence="3" id="KW-0732">Signal</keyword>